<evidence type="ECO:0000313" key="3">
    <source>
        <dbReference type="Proteomes" id="UP000023067"/>
    </source>
</evidence>
<sequence length="93" mass="10026">MFGRTAHLESQIAHLRDRLDRQEALLTALAAQAGLDPAAVRAAGVEDSMPAPVLDALRRRQMILAIKEYRTATGAGLAEAKRAVEEYAAAHGY</sequence>
<evidence type="ECO:0000313" key="2">
    <source>
        <dbReference type="EMBL" id="EWS81515.1"/>
    </source>
</evidence>
<dbReference type="EMBL" id="JDYK01000007">
    <property type="protein sequence ID" value="EWS81515.1"/>
    <property type="molecule type" value="Genomic_DNA"/>
</dbReference>
<gene>
    <name evidence="2" type="ORF">BF93_16700</name>
</gene>
<dbReference type="PATRIC" id="fig|396014.3.peg.1684"/>
<feature type="coiled-coil region" evidence="1">
    <location>
        <begin position="5"/>
        <end position="32"/>
    </location>
</feature>
<proteinExistence type="predicted"/>
<dbReference type="InterPro" id="IPR014719">
    <property type="entry name" value="Ribosomal_bL12_C/ClpS-like"/>
</dbReference>
<comment type="caution">
    <text evidence="2">The sequence shown here is derived from an EMBL/GenBank/DDBJ whole genome shotgun (WGS) entry which is preliminary data.</text>
</comment>
<keyword evidence="1" id="KW-0175">Coiled coil</keyword>
<accession>Z9JT52</accession>
<dbReference type="STRING" id="396014.BF93_16700"/>
<organism evidence="2 3">
    <name type="scientific">Brachybacterium phenoliresistens</name>
    <dbReference type="NCBI Taxonomy" id="396014"/>
    <lineage>
        <taxon>Bacteria</taxon>
        <taxon>Bacillati</taxon>
        <taxon>Actinomycetota</taxon>
        <taxon>Actinomycetes</taxon>
        <taxon>Micrococcales</taxon>
        <taxon>Dermabacteraceae</taxon>
        <taxon>Brachybacterium</taxon>
    </lineage>
</organism>
<evidence type="ECO:0008006" key="4">
    <source>
        <dbReference type="Google" id="ProtNLM"/>
    </source>
</evidence>
<reference evidence="2 3" key="1">
    <citation type="submission" date="2014-02" db="EMBL/GenBank/DDBJ databases">
        <title>Genome sequence of Brachybacterium phenoliresistens strain W13A50.</title>
        <authorList>
            <person name="Wang X."/>
        </authorList>
    </citation>
    <scope>NUCLEOTIDE SEQUENCE [LARGE SCALE GENOMIC DNA]</scope>
    <source>
        <strain evidence="2 3">W13A50</strain>
    </source>
</reference>
<dbReference type="RefSeq" id="WP_038372016.1">
    <property type="nucleotide sequence ID" value="NZ_KK069992.1"/>
</dbReference>
<dbReference type="OrthoDB" id="3298842at2"/>
<dbReference type="Proteomes" id="UP000023067">
    <property type="component" value="Unassembled WGS sequence"/>
</dbReference>
<keyword evidence="3" id="KW-1185">Reference proteome</keyword>
<name>Z9JT52_9MICO</name>
<evidence type="ECO:0000256" key="1">
    <source>
        <dbReference type="SAM" id="Coils"/>
    </source>
</evidence>
<dbReference type="AlphaFoldDB" id="Z9JT52"/>
<dbReference type="Gene3D" id="3.30.1390.10">
    <property type="match status" value="1"/>
</dbReference>
<dbReference type="HOGENOM" id="CLU_2394020_0_0_11"/>
<protein>
    <recommendedName>
        <fullName evidence="4">50S ribosomal protein L7/L12</fullName>
    </recommendedName>
</protein>